<feature type="compositionally biased region" description="Polar residues" evidence="1">
    <location>
        <begin position="138"/>
        <end position="149"/>
    </location>
</feature>
<dbReference type="Pfam" id="PF05036">
    <property type="entry name" value="SPOR"/>
    <property type="match status" value="1"/>
</dbReference>
<dbReference type="EMBL" id="BMLP01000001">
    <property type="protein sequence ID" value="GGO28710.1"/>
    <property type="molecule type" value="Genomic_DNA"/>
</dbReference>
<dbReference type="GO" id="GO:0042834">
    <property type="term" value="F:peptidoglycan binding"/>
    <property type="evidence" value="ECO:0007669"/>
    <property type="project" value="InterPro"/>
</dbReference>
<feature type="compositionally biased region" description="Low complexity" evidence="1">
    <location>
        <begin position="121"/>
        <end position="137"/>
    </location>
</feature>
<dbReference type="InterPro" id="IPR036680">
    <property type="entry name" value="SPOR-like_sf"/>
</dbReference>
<reference evidence="4 5" key="1">
    <citation type="journal article" date="2014" name="Int. J. Syst. Evol. Microbiol.">
        <title>Complete genome sequence of Corynebacterium casei LMG S-19264T (=DSM 44701T), isolated from a smear-ripened cheese.</title>
        <authorList>
            <consortium name="US DOE Joint Genome Institute (JGI-PGF)"/>
            <person name="Walter F."/>
            <person name="Albersmeier A."/>
            <person name="Kalinowski J."/>
            <person name="Ruckert C."/>
        </authorList>
    </citation>
    <scope>NUCLEOTIDE SEQUENCE [LARGE SCALE GENOMIC DNA]</scope>
    <source>
        <strain evidence="4 5">CGMCC 1.7029</strain>
    </source>
</reference>
<evidence type="ECO:0000256" key="2">
    <source>
        <dbReference type="SAM" id="SignalP"/>
    </source>
</evidence>
<dbReference type="SUPFAM" id="SSF110997">
    <property type="entry name" value="Sporulation related repeat"/>
    <property type="match status" value="1"/>
</dbReference>
<feature type="domain" description="SPOR" evidence="3">
    <location>
        <begin position="182"/>
        <end position="259"/>
    </location>
</feature>
<feature type="region of interest" description="Disordered" evidence="1">
    <location>
        <begin position="107"/>
        <end position="149"/>
    </location>
</feature>
<dbReference type="Gene3D" id="3.30.70.1070">
    <property type="entry name" value="Sporulation related repeat"/>
    <property type="match status" value="1"/>
</dbReference>
<evidence type="ECO:0000259" key="3">
    <source>
        <dbReference type="PROSITE" id="PS51724"/>
    </source>
</evidence>
<dbReference type="InterPro" id="IPR007730">
    <property type="entry name" value="SPOR-like_dom"/>
</dbReference>
<name>A0A917YJC2_9RHOB</name>
<gene>
    <name evidence="4" type="ORF">GCM10010991_11800</name>
</gene>
<keyword evidence="2" id="KW-0732">Signal</keyword>
<dbReference type="AlphaFoldDB" id="A0A917YJC2"/>
<evidence type="ECO:0000256" key="1">
    <source>
        <dbReference type="SAM" id="MobiDB-lite"/>
    </source>
</evidence>
<feature type="signal peptide" evidence="2">
    <location>
        <begin position="1"/>
        <end position="22"/>
    </location>
</feature>
<evidence type="ECO:0000313" key="4">
    <source>
        <dbReference type="EMBL" id="GGO28710.1"/>
    </source>
</evidence>
<dbReference type="Proteomes" id="UP000598196">
    <property type="component" value="Unassembled WGS sequence"/>
</dbReference>
<sequence>MYRVIVSVALAVGAMSGPAAFAQTEDAIPAPAEVPPASYDDASYVDSRGCAYARAAVNGAVTWVPQLGADRKPLCGLAPSLPLPPKTEVMEPEPLTVDPAEAAVAAPVAQPEPAAEPPAAPEAKPVAAKSAPKASAPRQTKSLARQKSTAPRVVIQVPATAIVKRHGLWRQIEIPGKALNVKAIASGVYVQVGAYGRTANADVAISKLRAAGLPAASTTAHKGGAPLYLVLTGPFPDAPAAQDGLRRARAAGFTDAFIY</sequence>
<keyword evidence="5" id="KW-1185">Reference proteome</keyword>
<feature type="chain" id="PRO_5037930996" description="SPOR domain-containing protein" evidence="2">
    <location>
        <begin position="23"/>
        <end position="259"/>
    </location>
</feature>
<protein>
    <recommendedName>
        <fullName evidence="3">SPOR domain-containing protein</fullName>
    </recommendedName>
</protein>
<organism evidence="4 5">
    <name type="scientific">Gemmobacter aquaticus</name>
    <dbReference type="NCBI Taxonomy" id="490185"/>
    <lineage>
        <taxon>Bacteria</taxon>
        <taxon>Pseudomonadati</taxon>
        <taxon>Pseudomonadota</taxon>
        <taxon>Alphaproteobacteria</taxon>
        <taxon>Rhodobacterales</taxon>
        <taxon>Paracoccaceae</taxon>
        <taxon>Gemmobacter</taxon>
    </lineage>
</organism>
<dbReference type="PROSITE" id="PS51724">
    <property type="entry name" value="SPOR"/>
    <property type="match status" value="1"/>
</dbReference>
<proteinExistence type="predicted"/>
<accession>A0A917YJC2</accession>
<comment type="caution">
    <text evidence="4">The sequence shown here is derived from an EMBL/GenBank/DDBJ whole genome shotgun (WGS) entry which is preliminary data.</text>
</comment>
<evidence type="ECO:0000313" key="5">
    <source>
        <dbReference type="Proteomes" id="UP000598196"/>
    </source>
</evidence>